<comment type="caution">
    <text evidence="1">The sequence shown here is derived from an EMBL/GenBank/DDBJ whole genome shotgun (WGS) entry which is preliminary data.</text>
</comment>
<protein>
    <submittedName>
        <fullName evidence="1">Uncharacterized protein</fullName>
    </submittedName>
</protein>
<dbReference type="EMBL" id="LSSL01001497">
    <property type="protein sequence ID" value="OLY82484.1"/>
    <property type="molecule type" value="Genomic_DNA"/>
</dbReference>
<gene>
    <name evidence="1" type="ORF">AYI68_g3397</name>
</gene>
<dbReference type="Proteomes" id="UP000187455">
    <property type="component" value="Unassembled WGS sequence"/>
</dbReference>
<name>A0A1R0H006_9FUNG</name>
<evidence type="ECO:0000313" key="2">
    <source>
        <dbReference type="Proteomes" id="UP000187455"/>
    </source>
</evidence>
<proteinExistence type="predicted"/>
<evidence type="ECO:0000313" key="1">
    <source>
        <dbReference type="EMBL" id="OLY82484.1"/>
    </source>
</evidence>
<reference evidence="1 2" key="1">
    <citation type="journal article" date="2016" name="Mol. Biol. Evol.">
        <title>Genome-Wide Survey of Gut Fungi (Harpellales) Reveals the First Horizontally Transferred Ubiquitin Gene from a Mosquito Host.</title>
        <authorList>
            <person name="Wang Y."/>
            <person name="White M.M."/>
            <person name="Kvist S."/>
            <person name="Moncalvo J.M."/>
        </authorList>
    </citation>
    <scope>NUCLEOTIDE SEQUENCE [LARGE SCALE GENOMIC DNA]</scope>
    <source>
        <strain evidence="1 2">ALG-7-W6</strain>
    </source>
</reference>
<keyword evidence="2" id="KW-1185">Reference proteome</keyword>
<accession>A0A1R0H006</accession>
<sequence length="80" mass="8966">MFESTEKIIICSGLGHPVGPKLGKDRNTHFLVGENRRTASAKVRVARTGRIRRDLMQSPGSNTRSGPTCVRIGEYWHQFV</sequence>
<organism evidence="1 2">
    <name type="scientific">Smittium mucronatum</name>
    <dbReference type="NCBI Taxonomy" id="133383"/>
    <lineage>
        <taxon>Eukaryota</taxon>
        <taxon>Fungi</taxon>
        <taxon>Fungi incertae sedis</taxon>
        <taxon>Zoopagomycota</taxon>
        <taxon>Kickxellomycotina</taxon>
        <taxon>Harpellomycetes</taxon>
        <taxon>Harpellales</taxon>
        <taxon>Legeriomycetaceae</taxon>
        <taxon>Smittium</taxon>
    </lineage>
</organism>
<dbReference type="AlphaFoldDB" id="A0A1R0H006"/>